<name>A0A8X7BHQ0_TRICX</name>
<dbReference type="Proteomes" id="UP000887159">
    <property type="component" value="Unassembled WGS sequence"/>
</dbReference>
<comment type="caution">
    <text evidence="1">The sequence shown here is derived from an EMBL/GenBank/DDBJ whole genome shotgun (WGS) entry which is preliminary data.</text>
</comment>
<protein>
    <submittedName>
        <fullName evidence="1">Uncharacterized protein</fullName>
    </submittedName>
</protein>
<dbReference type="AlphaFoldDB" id="A0A8X7BHQ0"/>
<dbReference type="EMBL" id="BMAU01021394">
    <property type="protein sequence ID" value="GFY30889.1"/>
    <property type="molecule type" value="Genomic_DNA"/>
</dbReference>
<evidence type="ECO:0000313" key="1">
    <source>
        <dbReference type="EMBL" id="GFY30889.1"/>
    </source>
</evidence>
<keyword evidence="2" id="KW-1185">Reference proteome</keyword>
<evidence type="ECO:0000313" key="2">
    <source>
        <dbReference type="Proteomes" id="UP000887159"/>
    </source>
</evidence>
<sequence>MGRGIKLWWILNNRRTASPLSMLVEREERWDALTYLKMFIIKIKKEPCQKRTVTCMVLKATAYDMCTSSPLPR</sequence>
<proteinExistence type="predicted"/>
<gene>
    <name evidence="1" type="ORF">TNCV_3120491</name>
</gene>
<organism evidence="1 2">
    <name type="scientific">Trichonephila clavipes</name>
    <name type="common">Golden silk orbweaver</name>
    <name type="synonym">Nephila clavipes</name>
    <dbReference type="NCBI Taxonomy" id="2585209"/>
    <lineage>
        <taxon>Eukaryota</taxon>
        <taxon>Metazoa</taxon>
        <taxon>Ecdysozoa</taxon>
        <taxon>Arthropoda</taxon>
        <taxon>Chelicerata</taxon>
        <taxon>Arachnida</taxon>
        <taxon>Araneae</taxon>
        <taxon>Araneomorphae</taxon>
        <taxon>Entelegynae</taxon>
        <taxon>Araneoidea</taxon>
        <taxon>Nephilidae</taxon>
        <taxon>Trichonephila</taxon>
    </lineage>
</organism>
<reference evidence="1" key="1">
    <citation type="submission" date="2020-08" db="EMBL/GenBank/DDBJ databases">
        <title>Multicomponent nature underlies the extraordinary mechanical properties of spider dragline silk.</title>
        <authorList>
            <person name="Kono N."/>
            <person name="Nakamura H."/>
            <person name="Mori M."/>
            <person name="Yoshida Y."/>
            <person name="Ohtoshi R."/>
            <person name="Malay A.D."/>
            <person name="Moran D.A.P."/>
            <person name="Tomita M."/>
            <person name="Numata K."/>
            <person name="Arakawa K."/>
        </authorList>
    </citation>
    <scope>NUCLEOTIDE SEQUENCE</scope>
</reference>
<accession>A0A8X7BHQ0</accession>